<gene>
    <name evidence="1" type="ORF">GN958_ATG16083</name>
</gene>
<name>A0A8S9U5X4_PHYIN</name>
<evidence type="ECO:0000313" key="1">
    <source>
        <dbReference type="EMBL" id="KAF4134827.1"/>
    </source>
</evidence>
<feature type="non-terminal residue" evidence="1">
    <location>
        <position position="165"/>
    </location>
</feature>
<organism evidence="1 2">
    <name type="scientific">Phytophthora infestans</name>
    <name type="common">Potato late blight agent</name>
    <name type="synonym">Botrytis infestans</name>
    <dbReference type="NCBI Taxonomy" id="4787"/>
    <lineage>
        <taxon>Eukaryota</taxon>
        <taxon>Sar</taxon>
        <taxon>Stramenopiles</taxon>
        <taxon>Oomycota</taxon>
        <taxon>Peronosporomycetes</taxon>
        <taxon>Peronosporales</taxon>
        <taxon>Peronosporaceae</taxon>
        <taxon>Phytophthora</taxon>
    </lineage>
</organism>
<comment type="caution">
    <text evidence="1">The sequence shown here is derived from an EMBL/GenBank/DDBJ whole genome shotgun (WGS) entry which is preliminary data.</text>
</comment>
<protein>
    <submittedName>
        <fullName evidence="1">Uncharacterized protein</fullName>
    </submittedName>
</protein>
<dbReference type="Proteomes" id="UP000704712">
    <property type="component" value="Unassembled WGS sequence"/>
</dbReference>
<reference evidence="1" key="1">
    <citation type="submission" date="2020-03" db="EMBL/GenBank/DDBJ databases">
        <title>Hybrid Assembly of Korean Phytophthora infestans isolates.</title>
        <authorList>
            <person name="Prokchorchik M."/>
            <person name="Lee Y."/>
            <person name="Seo J."/>
            <person name="Cho J.-H."/>
            <person name="Park Y.-E."/>
            <person name="Jang D.-C."/>
            <person name="Im J.-S."/>
            <person name="Choi J.-G."/>
            <person name="Park H.-J."/>
            <person name="Lee G.-B."/>
            <person name="Lee Y.-G."/>
            <person name="Hong S.-Y."/>
            <person name="Cho K."/>
            <person name="Sohn K.H."/>
        </authorList>
    </citation>
    <scope>NUCLEOTIDE SEQUENCE</scope>
    <source>
        <strain evidence="1">KR_2_A2</strain>
    </source>
</reference>
<sequence>NCVCKMFSFTPDVTIHGLTREQVRQCVYLMCREYFGGSMHGLVEFHRVYSHKGVSGTNVEHLIGWEHPMAIEKLKHEAVTLFVDDVLAMNCHNGAPLSLGLLPFGTIRTMKLDGVSHVLEYHKLAPSTVICDFEAGLIKVVLTQFPEARALGRQMKNMCYLPLNR</sequence>
<evidence type="ECO:0000313" key="2">
    <source>
        <dbReference type="Proteomes" id="UP000704712"/>
    </source>
</evidence>
<accession>A0A8S9U5X4</accession>
<dbReference type="AlphaFoldDB" id="A0A8S9U5X4"/>
<proteinExistence type="predicted"/>
<dbReference type="EMBL" id="JAACNO010002256">
    <property type="protein sequence ID" value="KAF4134827.1"/>
    <property type="molecule type" value="Genomic_DNA"/>
</dbReference>